<gene>
    <name evidence="7" type="ORF">COHA_001712</name>
</gene>
<keyword evidence="4" id="KW-0804">Transcription</keyword>
<dbReference type="GO" id="GO:0006351">
    <property type="term" value="P:DNA-templated transcription"/>
    <property type="evidence" value="ECO:0007669"/>
    <property type="project" value="InterPro"/>
</dbReference>
<dbReference type="AlphaFoldDB" id="A0AAD5DUK8"/>
<feature type="region of interest" description="Disordered" evidence="6">
    <location>
        <begin position="1"/>
        <end position="22"/>
    </location>
</feature>
<evidence type="ECO:0000256" key="6">
    <source>
        <dbReference type="SAM" id="MobiDB-lite"/>
    </source>
</evidence>
<evidence type="ECO:0000313" key="7">
    <source>
        <dbReference type="EMBL" id="KAI7844622.1"/>
    </source>
</evidence>
<organism evidence="7 8">
    <name type="scientific">Chlorella ohadii</name>
    <dbReference type="NCBI Taxonomy" id="2649997"/>
    <lineage>
        <taxon>Eukaryota</taxon>
        <taxon>Viridiplantae</taxon>
        <taxon>Chlorophyta</taxon>
        <taxon>core chlorophytes</taxon>
        <taxon>Trebouxiophyceae</taxon>
        <taxon>Chlorellales</taxon>
        <taxon>Chlorellaceae</taxon>
        <taxon>Chlorella clade</taxon>
        <taxon>Chlorella</taxon>
    </lineage>
</organism>
<dbReference type="PANTHER" id="PTHR14440">
    <property type="entry name" value="DNA-DIRECTED RNA POLYMERASE I SUBUNIT RPA49"/>
    <property type="match status" value="1"/>
</dbReference>
<dbReference type="EMBL" id="JADXDR010000025">
    <property type="protein sequence ID" value="KAI7844622.1"/>
    <property type="molecule type" value="Genomic_DNA"/>
</dbReference>
<dbReference type="Pfam" id="PF06870">
    <property type="entry name" value="RNA_pol_I_A49"/>
    <property type="match status" value="1"/>
</dbReference>
<evidence type="ECO:0000256" key="2">
    <source>
        <dbReference type="ARBA" id="ARBA00009430"/>
    </source>
</evidence>
<protein>
    <submittedName>
        <fullName evidence="7">Uncharacterized protein</fullName>
    </submittedName>
</protein>
<accession>A0AAD5DUK8</accession>
<proteinExistence type="inferred from homology"/>
<reference evidence="7" key="1">
    <citation type="submission" date="2020-11" db="EMBL/GenBank/DDBJ databases">
        <title>Chlorella ohadii genome sequencing and assembly.</title>
        <authorList>
            <person name="Murik O."/>
            <person name="Treves H."/>
            <person name="Kedem I."/>
            <person name="Shotland Y."/>
            <person name="Kaplan A."/>
        </authorList>
    </citation>
    <scope>NUCLEOTIDE SEQUENCE</scope>
    <source>
        <strain evidence="7">1</strain>
    </source>
</reference>
<comment type="subcellular location">
    <subcellularLocation>
        <location evidence="1">Nucleus</location>
        <location evidence="1">Nucleolus</location>
    </subcellularLocation>
</comment>
<keyword evidence="5" id="KW-0539">Nucleus</keyword>
<evidence type="ECO:0000313" key="8">
    <source>
        <dbReference type="Proteomes" id="UP001205105"/>
    </source>
</evidence>
<dbReference type="GO" id="GO:0003677">
    <property type="term" value="F:DNA binding"/>
    <property type="evidence" value="ECO:0007669"/>
    <property type="project" value="InterPro"/>
</dbReference>
<evidence type="ECO:0000256" key="4">
    <source>
        <dbReference type="ARBA" id="ARBA00023163"/>
    </source>
</evidence>
<name>A0AAD5DUK8_9CHLO</name>
<evidence type="ECO:0000256" key="3">
    <source>
        <dbReference type="ARBA" id="ARBA00022478"/>
    </source>
</evidence>
<evidence type="ECO:0000256" key="1">
    <source>
        <dbReference type="ARBA" id="ARBA00004604"/>
    </source>
</evidence>
<dbReference type="GO" id="GO:0000428">
    <property type="term" value="C:DNA-directed RNA polymerase complex"/>
    <property type="evidence" value="ECO:0007669"/>
    <property type="project" value="UniProtKB-KW"/>
</dbReference>
<evidence type="ECO:0000256" key="5">
    <source>
        <dbReference type="ARBA" id="ARBA00023242"/>
    </source>
</evidence>
<comment type="caution">
    <text evidence="7">The sequence shown here is derived from an EMBL/GenBank/DDBJ whole genome shotgun (WGS) entry which is preliminary data.</text>
</comment>
<dbReference type="GO" id="GO:0005730">
    <property type="term" value="C:nucleolus"/>
    <property type="evidence" value="ECO:0007669"/>
    <property type="project" value="UniProtKB-SubCell"/>
</dbReference>
<keyword evidence="8" id="KW-1185">Reference proteome</keyword>
<dbReference type="InterPro" id="IPR009668">
    <property type="entry name" value="RNA_pol-assoc_fac_A49-like"/>
</dbReference>
<keyword evidence="3" id="KW-0240">DNA-directed RNA polymerase</keyword>
<comment type="similarity">
    <text evidence="2">Belongs to the eukaryotic RPA49/POLR1E RNA polymerase subunit family.</text>
</comment>
<dbReference type="Proteomes" id="UP001205105">
    <property type="component" value="Unassembled WGS sequence"/>
</dbReference>
<sequence>MGKRKAEEPGLPARIEQQPASTSGAGPFVVYFPSRFEPNSGDTACEWHAYAHSERRNQYQLVARTKRQVDFVGSTASAEYSSALPCRYALGVFTRQGGSSGSSSTGRLEVMPAEGGKILRMEPRVRGEQYAPRDTVTAIEPGRLREANMRLVEEFGSQRRKRQLKAREAGKVEAAHVSAGGAVLGLIAGVGEAAAMTKDEVIKTSLAHRNIPPHHPEAATAEEAYRADELVPLSIRDGLEITKLFPAENKTDYREQLRSSGMFGDGYVLSRLGVLRSAGSTEQREERCRMLALLGHLLKLQAPRWGVLKSGAGGLEELAEKVKVAPSVLEGLLDLFYSEECGHEGAKYLLSKEKRSLMLGWILVLAVRLEQGCVLEPEALQALSEELKLRVLDVVARYRPLSSIQNFDWFCYSLALQALSEELKLRVLDVALSEELKLRVLDVVARYRELGCVDIPVSASKVEGGRARGYRISLMPQSAEPKTLGDYFPALKLGGKKR</sequence>